<gene>
    <name evidence="2" type="ORF">S03H2_41707</name>
</gene>
<dbReference type="Pfam" id="PF13860">
    <property type="entry name" value="FlgD_ig"/>
    <property type="match status" value="1"/>
</dbReference>
<dbReference type="AlphaFoldDB" id="X1IS97"/>
<dbReference type="InterPro" id="IPR026444">
    <property type="entry name" value="Secre_tail"/>
</dbReference>
<dbReference type="NCBIfam" id="TIGR04183">
    <property type="entry name" value="Por_Secre_tail"/>
    <property type="match status" value="1"/>
</dbReference>
<dbReference type="EMBL" id="BARU01025923">
    <property type="protein sequence ID" value="GAH72125.1"/>
    <property type="molecule type" value="Genomic_DNA"/>
</dbReference>
<evidence type="ECO:0000313" key="2">
    <source>
        <dbReference type="EMBL" id="GAH72125.1"/>
    </source>
</evidence>
<reference evidence="2" key="1">
    <citation type="journal article" date="2014" name="Front. Microbiol.">
        <title>High frequency of phylogenetically diverse reductive dehalogenase-homologous genes in deep subseafloor sedimentary metagenomes.</title>
        <authorList>
            <person name="Kawai M."/>
            <person name="Futagami T."/>
            <person name="Toyoda A."/>
            <person name="Takaki Y."/>
            <person name="Nishi S."/>
            <person name="Hori S."/>
            <person name="Arai W."/>
            <person name="Tsubouchi T."/>
            <person name="Morono Y."/>
            <person name="Uchiyama I."/>
            <person name="Ito T."/>
            <person name="Fujiyama A."/>
            <person name="Inagaki F."/>
            <person name="Takami H."/>
        </authorList>
    </citation>
    <scope>NUCLEOTIDE SEQUENCE</scope>
    <source>
        <strain evidence="2">Expedition CK06-06</strain>
    </source>
</reference>
<organism evidence="2">
    <name type="scientific">marine sediment metagenome</name>
    <dbReference type="NCBI Taxonomy" id="412755"/>
    <lineage>
        <taxon>unclassified sequences</taxon>
        <taxon>metagenomes</taxon>
        <taxon>ecological metagenomes</taxon>
    </lineage>
</organism>
<evidence type="ECO:0000259" key="1">
    <source>
        <dbReference type="Pfam" id="PF13860"/>
    </source>
</evidence>
<comment type="caution">
    <text evidence="2">The sequence shown here is derived from an EMBL/GenBank/DDBJ whole genome shotgun (WGS) entry which is preliminary data.</text>
</comment>
<name>X1IS97_9ZZZZ</name>
<accession>X1IS97</accession>
<dbReference type="InterPro" id="IPR025965">
    <property type="entry name" value="FlgD/Vpr_Ig-like"/>
</dbReference>
<sequence>MKVFEDYDLVSNGLAFYAWRPGGGRIGIRDNTALYNEVKELVSLNERTLPSITIYPNPFNPRRGQRIKITNLSLDSQVVVRIFDVAGNLVRILEENDEVTLQQGFKTATWDGTNEAGERVARGVYLVFVTSEKGTTMVGKIAILNK</sequence>
<dbReference type="Gene3D" id="2.60.40.4070">
    <property type="match status" value="1"/>
</dbReference>
<proteinExistence type="predicted"/>
<feature type="domain" description="FlgD/Vpr Ig-like" evidence="1">
    <location>
        <begin position="76"/>
        <end position="134"/>
    </location>
</feature>
<protein>
    <recommendedName>
        <fullName evidence="1">FlgD/Vpr Ig-like domain-containing protein</fullName>
    </recommendedName>
</protein>